<dbReference type="SUPFAM" id="SSF56935">
    <property type="entry name" value="Porins"/>
    <property type="match status" value="1"/>
</dbReference>
<gene>
    <name evidence="1" type="ORF">EA58_15340</name>
</gene>
<sequence length="430" mass="49551">MITALEAGVGATVQGSRGYIGLDYDLSYLYYDNADRSDKFYQSLDFYAFKGLGRSGFQVDASASIENIATDIATDANADVISGDTIESNQAEVGLSYRTNPLSTMDLRSRVYTRVIDNEDEIGNYTGWGGNVTYANGRAVKDAFWLLSVSYDFRDGKDDGASTELSRISEILGLQTIGGFAPFLRLNYENYNGVTDSPENEIFNWGVGTRYFWDRYSYLDVSYNFSEDDVNSDFWAGSLNLSPNDKTRFYVQYDKRLRGDAYTVEIRNRSRRWTNTLTYEETPDSYERERFVEGGRIDELYLRKEARWLSELELRRTRYSFSLYQIDRETLESLSDLTDDDSRGVELDVNHRLSRALSGHIGYGYERYEFTYVSEGKDSDDYHTFSLDATYAFRPELVTKTGVKYYNRSSSNSLKDYDETRLFFDVRVEF</sequence>
<dbReference type="STRING" id="1654360.EA58_15340"/>
<evidence type="ECO:0000313" key="2">
    <source>
        <dbReference type="Proteomes" id="UP000027192"/>
    </source>
</evidence>
<name>A0A066RKB5_9GAMM</name>
<proteinExistence type="predicted"/>
<dbReference type="Proteomes" id="UP000027192">
    <property type="component" value="Unassembled WGS sequence"/>
</dbReference>
<protein>
    <recommendedName>
        <fullName evidence="3">TIGR03016 family PEP-CTERM system-associated outer membrane protein</fullName>
    </recommendedName>
</protein>
<keyword evidence="2" id="KW-1185">Reference proteome</keyword>
<reference evidence="1 2" key="1">
    <citation type="submission" date="2014-04" db="EMBL/GenBank/DDBJ databases">
        <title>Draft genome sequence of Photobacterium halotolerans S2753: a solonamide, ngercheumicin and holomycin producer.</title>
        <authorList>
            <person name="Machado H.R."/>
            <person name="Gram L."/>
        </authorList>
    </citation>
    <scope>NUCLEOTIDE SEQUENCE [LARGE SCALE GENOMIC DNA]</scope>
    <source>
        <strain evidence="1 2">S2753</strain>
    </source>
</reference>
<evidence type="ECO:0008006" key="3">
    <source>
        <dbReference type="Google" id="ProtNLM"/>
    </source>
</evidence>
<evidence type="ECO:0000313" key="1">
    <source>
        <dbReference type="EMBL" id="KDM90759.1"/>
    </source>
</evidence>
<accession>A0A066RKB5</accession>
<comment type="caution">
    <text evidence="1">The sequence shown here is derived from an EMBL/GenBank/DDBJ whole genome shotgun (WGS) entry which is preliminary data.</text>
</comment>
<organism evidence="1 2">
    <name type="scientific">Photobacterium galatheae</name>
    <dbReference type="NCBI Taxonomy" id="1654360"/>
    <lineage>
        <taxon>Bacteria</taxon>
        <taxon>Pseudomonadati</taxon>
        <taxon>Pseudomonadota</taxon>
        <taxon>Gammaproteobacteria</taxon>
        <taxon>Vibrionales</taxon>
        <taxon>Vibrionaceae</taxon>
        <taxon>Photobacterium</taxon>
    </lineage>
</organism>
<dbReference type="AlphaFoldDB" id="A0A066RKB5"/>
<dbReference type="InterPro" id="IPR018759">
    <property type="entry name" value="BBP2_2"/>
</dbReference>
<dbReference type="EMBL" id="JMIB01000028">
    <property type="protein sequence ID" value="KDM90759.1"/>
    <property type="molecule type" value="Genomic_DNA"/>
</dbReference>
<dbReference type="Pfam" id="PF10082">
    <property type="entry name" value="BBP2_2"/>
    <property type="match status" value="1"/>
</dbReference>